<protein>
    <submittedName>
        <fullName evidence="3">Uncharacterized protein</fullName>
    </submittedName>
</protein>
<feature type="compositionally biased region" description="Basic and acidic residues" evidence="2">
    <location>
        <begin position="1"/>
        <end position="14"/>
    </location>
</feature>
<name>W9R0W1_9ROSA</name>
<dbReference type="AlphaFoldDB" id="W9R0W1"/>
<sequence length="291" mass="33030">MEAHPSTEKHDFSARSKFKSSTLHTAHGWSHPSPFDRLGGLAVPVVLESSSSESSLQIVDEDEKGPSLLHKDNNSIFERVKQLLSPDEMKRMEELGLNKTLQKGICYSALEMMLTFFAQSESELKKRKISKQEETIALQKAQIAYLDQLETNYRLSKEMDTIKNQLAEAEKSLKTREYEIHNNDVEVLSKEAELNAKDLKLHAKDAKLQSKDVELRAKAEELCAKDEQIHVLKEAAHNAVKVFKESSEYETLMGQWFLKGYDAFRSQASSLPPYADWPTLEPFSGGDRKPT</sequence>
<evidence type="ECO:0000313" key="4">
    <source>
        <dbReference type="Proteomes" id="UP000030645"/>
    </source>
</evidence>
<proteinExistence type="predicted"/>
<keyword evidence="4" id="KW-1185">Reference proteome</keyword>
<evidence type="ECO:0000313" key="3">
    <source>
        <dbReference type="EMBL" id="EXB62862.1"/>
    </source>
</evidence>
<dbReference type="EMBL" id="KE344457">
    <property type="protein sequence ID" value="EXB62862.1"/>
    <property type="molecule type" value="Genomic_DNA"/>
</dbReference>
<organism evidence="3 4">
    <name type="scientific">Morus notabilis</name>
    <dbReference type="NCBI Taxonomy" id="981085"/>
    <lineage>
        <taxon>Eukaryota</taxon>
        <taxon>Viridiplantae</taxon>
        <taxon>Streptophyta</taxon>
        <taxon>Embryophyta</taxon>
        <taxon>Tracheophyta</taxon>
        <taxon>Spermatophyta</taxon>
        <taxon>Magnoliopsida</taxon>
        <taxon>eudicotyledons</taxon>
        <taxon>Gunneridae</taxon>
        <taxon>Pentapetalae</taxon>
        <taxon>rosids</taxon>
        <taxon>fabids</taxon>
        <taxon>Rosales</taxon>
        <taxon>Moraceae</taxon>
        <taxon>Moreae</taxon>
        <taxon>Morus</taxon>
    </lineage>
</organism>
<evidence type="ECO:0000256" key="2">
    <source>
        <dbReference type="SAM" id="MobiDB-lite"/>
    </source>
</evidence>
<feature type="coiled-coil region" evidence="1">
    <location>
        <begin position="152"/>
        <end position="209"/>
    </location>
</feature>
<dbReference type="Proteomes" id="UP000030645">
    <property type="component" value="Unassembled WGS sequence"/>
</dbReference>
<gene>
    <name evidence="3" type="ORF">L484_008712</name>
</gene>
<keyword evidence="1" id="KW-0175">Coiled coil</keyword>
<feature type="region of interest" description="Disordered" evidence="2">
    <location>
        <begin position="1"/>
        <end position="29"/>
    </location>
</feature>
<accession>W9R0W1</accession>
<evidence type="ECO:0000256" key="1">
    <source>
        <dbReference type="SAM" id="Coils"/>
    </source>
</evidence>
<reference evidence="4" key="1">
    <citation type="submission" date="2013-01" db="EMBL/GenBank/DDBJ databases">
        <title>Draft Genome Sequence of a Mulberry Tree, Morus notabilis C.K. Schneid.</title>
        <authorList>
            <person name="He N."/>
            <person name="Zhao S."/>
        </authorList>
    </citation>
    <scope>NUCLEOTIDE SEQUENCE</scope>
</reference>
<feature type="region of interest" description="Disordered" evidence="2">
    <location>
        <begin position="271"/>
        <end position="291"/>
    </location>
</feature>